<accession>A0ABY7S798</accession>
<dbReference type="Pfam" id="PF13505">
    <property type="entry name" value="OMP_b-brl"/>
    <property type="match status" value="1"/>
</dbReference>
<sequence length="245" mass="26477">MDLLATTALADRIAAKKGGYHSAEEPPPLQGDLKNFLTRMVQIRVLKFRPLNLLVHQQGLIDMNVKPFLLAAALIAVAPQLASAGTITRDGIYAGVGWGLGSNISDDQNRDTGHGSYKINGAYLGYVKNLNALGGEMVVPNIGVELGRAQLKHKNGGERLTGFDVTSLRAMAGFQFEERLRPYVFAGSAKHDEENARSGITYGAGIEFKYTPRLSSGIEMVKYDFGDDSSVPDITSLGLRLGFSF</sequence>
<organism evidence="3 4">
    <name type="scientific">Paracoccus saliphilus</name>
    <dbReference type="NCBI Taxonomy" id="405559"/>
    <lineage>
        <taxon>Bacteria</taxon>
        <taxon>Pseudomonadati</taxon>
        <taxon>Pseudomonadota</taxon>
        <taxon>Alphaproteobacteria</taxon>
        <taxon>Rhodobacterales</taxon>
        <taxon>Paracoccaceae</taxon>
        <taxon>Paracoccus</taxon>
    </lineage>
</organism>
<evidence type="ECO:0000256" key="1">
    <source>
        <dbReference type="ARBA" id="ARBA00022729"/>
    </source>
</evidence>
<evidence type="ECO:0000259" key="2">
    <source>
        <dbReference type="Pfam" id="PF13505"/>
    </source>
</evidence>
<feature type="domain" description="Outer membrane protein beta-barrel" evidence="2">
    <location>
        <begin position="69"/>
        <end position="245"/>
    </location>
</feature>
<evidence type="ECO:0000313" key="4">
    <source>
        <dbReference type="Proteomes" id="UP001215549"/>
    </source>
</evidence>
<dbReference type="InterPro" id="IPR011250">
    <property type="entry name" value="OMP/PagP_B-barrel"/>
</dbReference>
<keyword evidence="4" id="KW-1185">Reference proteome</keyword>
<name>A0ABY7S798_9RHOB</name>
<dbReference type="InterPro" id="IPR027385">
    <property type="entry name" value="Beta-barrel_OMP"/>
</dbReference>
<dbReference type="RefSeq" id="WP_076524899.1">
    <property type="nucleotide sequence ID" value="NZ_CP067140.1"/>
</dbReference>
<keyword evidence="1" id="KW-0732">Signal</keyword>
<dbReference type="SUPFAM" id="SSF56925">
    <property type="entry name" value="OMPA-like"/>
    <property type="match status" value="1"/>
</dbReference>
<reference evidence="3 4" key="1">
    <citation type="submission" date="2021-01" db="EMBL/GenBank/DDBJ databases">
        <title>Biogeographic distribution of Paracoccus.</title>
        <authorList>
            <person name="Hollensteiner J."/>
            <person name="Leineberger J."/>
            <person name="Brinkhoff T."/>
            <person name="Daniel R."/>
        </authorList>
    </citation>
    <scope>NUCLEOTIDE SEQUENCE [LARGE SCALE GENOMIC DNA]</scope>
    <source>
        <strain evidence="3 4">DSM 18447</strain>
    </source>
</reference>
<protein>
    <submittedName>
        <fullName evidence="3">Outer membrane beta-barrel protein</fullName>
    </submittedName>
</protein>
<dbReference type="Proteomes" id="UP001215549">
    <property type="component" value="Chromosome"/>
</dbReference>
<gene>
    <name evidence="3" type="ORF">JHX88_17095</name>
</gene>
<dbReference type="EMBL" id="CP067140">
    <property type="protein sequence ID" value="WCR02561.1"/>
    <property type="molecule type" value="Genomic_DNA"/>
</dbReference>
<evidence type="ECO:0000313" key="3">
    <source>
        <dbReference type="EMBL" id="WCR02561.1"/>
    </source>
</evidence>
<dbReference type="Gene3D" id="2.40.160.20">
    <property type="match status" value="1"/>
</dbReference>
<proteinExistence type="predicted"/>